<proteinExistence type="predicted"/>
<accession>A0A1G2SMG6</accession>
<gene>
    <name evidence="3" type="ORF">A2591_00305</name>
</gene>
<dbReference type="Proteomes" id="UP000178168">
    <property type="component" value="Unassembled WGS sequence"/>
</dbReference>
<evidence type="ECO:0000256" key="2">
    <source>
        <dbReference type="SAM" id="Phobius"/>
    </source>
</evidence>
<reference evidence="3 4" key="1">
    <citation type="journal article" date="2016" name="Nat. Commun.">
        <title>Thousands of microbial genomes shed light on interconnected biogeochemical processes in an aquifer system.</title>
        <authorList>
            <person name="Anantharaman K."/>
            <person name="Brown C.T."/>
            <person name="Hug L.A."/>
            <person name="Sharon I."/>
            <person name="Castelle C.J."/>
            <person name="Probst A.J."/>
            <person name="Thomas B.C."/>
            <person name="Singh A."/>
            <person name="Wilkins M.J."/>
            <person name="Karaoz U."/>
            <person name="Brodie E.L."/>
            <person name="Williams K.H."/>
            <person name="Hubbard S.S."/>
            <person name="Banfield J.F."/>
        </authorList>
    </citation>
    <scope>NUCLEOTIDE SEQUENCE [LARGE SCALE GENOMIC DNA]</scope>
</reference>
<name>A0A1G2SMG6_9BACT</name>
<dbReference type="EMBL" id="MHUZ01000021">
    <property type="protein sequence ID" value="OHA85591.1"/>
    <property type="molecule type" value="Genomic_DNA"/>
</dbReference>
<sequence>MDLIERLQKKPEHERKQIALALTIILFGLVIFLWVMLMQVAGKESEDTAQNAPSPFEALGGVLRASMSGTGAPFEKKTEAPENYAPVVVQEEALIEGSSATTTEELVPEVSAEEDVLPPPAP</sequence>
<evidence type="ECO:0000313" key="3">
    <source>
        <dbReference type="EMBL" id="OHA85591.1"/>
    </source>
</evidence>
<keyword evidence="2" id="KW-1133">Transmembrane helix</keyword>
<feature type="transmembrane region" description="Helical" evidence="2">
    <location>
        <begin position="20"/>
        <end position="41"/>
    </location>
</feature>
<evidence type="ECO:0000313" key="4">
    <source>
        <dbReference type="Proteomes" id="UP000178168"/>
    </source>
</evidence>
<keyword evidence="2" id="KW-0812">Transmembrane</keyword>
<dbReference type="AlphaFoldDB" id="A0A1G2SMG6"/>
<feature type="region of interest" description="Disordered" evidence="1">
    <location>
        <begin position="98"/>
        <end position="122"/>
    </location>
</feature>
<keyword evidence="2" id="KW-0472">Membrane</keyword>
<dbReference type="STRING" id="1802730.A2591_00305"/>
<protein>
    <submittedName>
        <fullName evidence="3">Uncharacterized protein</fullName>
    </submittedName>
</protein>
<comment type="caution">
    <text evidence="3">The sequence shown here is derived from an EMBL/GenBank/DDBJ whole genome shotgun (WGS) entry which is preliminary data.</text>
</comment>
<evidence type="ECO:0000256" key="1">
    <source>
        <dbReference type="SAM" id="MobiDB-lite"/>
    </source>
</evidence>
<organism evidence="3 4">
    <name type="scientific">Candidatus Yonathbacteria bacterium RIFOXYD1_FULL_52_36</name>
    <dbReference type="NCBI Taxonomy" id="1802730"/>
    <lineage>
        <taxon>Bacteria</taxon>
        <taxon>Candidatus Yonathiibacteriota</taxon>
    </lineage>
</organism>